<feature type="domain" description="F5/8 type C" evidence="3">
    <location>
        <begin position="513"/>
        <end position="651"/>
    </location>
</feature>
<dbReference type="InterPro" id="IPR000421">
    <property type="entry name" value="FA58C"/>
</dbReference>
<dbReference type="EMBL" id="JACVXC010000001">
    <property type="protein sequence ID" value="MBD0834785.1"/>
    <property type="molecule type" value="Genomic_DNA"/>
</dbReference>
<comment type="caution">
    <text evidence="4">The sequence shown here is derived from an EMBL/GenBank/DDBJ whole genome shotgun (WGS) entry which is preliminary data.</text>
</comment>
<gene>
    <name evidence="4" type="ORF">ICJ84_05015</name>
</gene>
<dbReference type="InterPro" id="IPR011050">
    <property type="entry name" value="Pectin_lyase_fold/virulence"/>
</dbReference>
<dbReference type="InterPro" id="IPR008979">
    <property type="entry name" value="Galactose-bd-like_sf"/>
</dbReference>
<protein>
    <submittedName>
        <fullName evidence="4">DUF4955 domain-containing protein</fullName>
    </submittedName>
</protein>
<dbReference type="Pfam" id="PF00754">
    <property type="entry name" value="F5_F8_type_C"/>
    <property type="match status" value="1"/>
</dbReference>
<dbReference type="NCBIfam" id="TIGR04183">
    <property type="entry name" value="Por_Secre_tail"/>
    <property type="match status" value="1"/>
</dbReference>
<organism evidence="4 5">
    <name type="scientific">Aestuariibaculum suncheonense</name>
    <dbReference type="NCBI Taxonomy" id="1028745"/>
    <lineage>
        <taxon>Bacteria</taxon>
        <taxon>Pseudomonadati</taxon>
        <taxon>Bacteroidota</taxon>
        <taxon>Flavobacteriia</taxon>
        <taxon>Flavobacteriales</taxon>
        <taxon>Flavobacteriaceae</taxon>
    </lineage>
</organism>
<dbReference type="RefSeq" id="WP_188215241.1">
    <property type="nucleotide sequence ID" value="NZ_JACVXC010000001.1"/>
</dbReference>
<dbReference type="SUPFAM" id="SSF51126">
    <property type="entry name" value="Pectin lyase-like"/>
    <property type="match status" value="1"/>
</dbReference>
<evidence type="ECO:0000256" key="2">
    <source>
        <dbReference type="SAM" id="SignalP"/>
    </source>
</evidence>
<dbReference type="InterPro" id="IPR032532">
    <property type="entry name" value="DUF4955"/>
</dbReference>
<evidence type="ECO:0000259" key="3">
    <source>
        <dbReference type="PROSITE" id="PS50022"/>
    </source>
</evidence>
<reference evidence="4" key="1">
    <citation type="journal article" date="2013" name="Int. J. Syst. Evol. Microbiol.">
        <title>Aestuariibaculum suncheonense gen. nov., sp. nov., a marine bacterium of the family Flavobacteriaceae isolated from a tidal flat and emended descriptions of the genera Gaetbulibacter and Tamlana.</title>
        <authorList>
            <person name="Jeong S.H."/>
            <person name="Park M.S."/>
            <person name="Jin H.M."/>
            <person name="Lee K."/>
            <person name="Park W."/>
            <person name="Jeon C.O."/>
        </authorList>
    </citation>
    <scope>NUCLEOTIDE SEQUENCE</scope>
    <source>
        <strain evidence="4">SC17</strain>
    </source>
</reference>
<feature type="chain" id="PRO_5035273321" evidence="2">
    <location>
        <begin position="32"/>
        <end position="742"/>
    </location>
</feature>
<accession>A0A8J6QBZ1</accession>
<dbReference type="InterPro" id="IPR012334">
    <property type="entry name" value="Pectin_lyas_fold"/>
</dbReference>
<dbReference type="SUPFAM" id="SSF49785">
    <property type="entry name" value="Galactose-binding domain-like"/>
    <property type="match status" value="1"/>
</dbReference>
<dbReference type="Proteomes" id="UP000602057">
    <property type="component" value="Unassembled WGS sequence"/>
</dbReference>
<keyword evidence="1 2" id="KW-0732">Signal</keyword>
<dbReference type="InterPro" id="IPR026444">
    <property type="entry name" value="Secre_tail"/>
</dbReference>
<dbReference type="Pfam" id="PF12708">
    <property type="entry name" value="Pect-lyase_RHGA_epim"/>
    <property type="match status" value="1"/>
</dbReference>
<dbReference type="AlphaFoldDB" id="A0A8J6QBZ1"/>
<dbReference type="PROSITE" id="PS50022">
    <property type="entry name" value="FA58C_3"/>
    <property type="match status" value="1"/>
</dbReference>
<proteinExistence type="predicted"/>
<dbReference type="InterPro" id="IPR024535">
    <property type="entry name" value="RHGA/B-epi-like_pectate_lyase"/>
</dbReference>
<dbReference type="Pfam" id="PF16315">
    <property type="entry name" value="DUF4955"/>
    <property type="match status" value="1"/>
</dbReference>
<name>A0A8J6QBZ1_9FLAO</name>
<evidence type="ECO:0000313" key="4">
    <source>
        <dbReference type="EMBL" id="MBD0834785.1"/>
    </source>
</evidence>
<evidence type="ECO:0000313" key="5">
    <source>
        <dbReference type="Proteomes" id="UP000602057"/>
    </source>
</evidence>
<evidence type="ECO:0000256" key="1">
    <source>
        <dbReference type="ARBA" id="ARBA00022729"/>
    </source>
</evidence>
<sequence length="742" mass="83121">MKKKKQENYSLFKISKALLYCVFFAIGIAQAQQEAPSWLDFAQKSENGQLNQATLSDYSYTGYHFSEKELPDVSTWNTISVLDYGAVANDDNYDDAAIVAAISAAEASVVPTVVYFPAGRYKVSSTETENTPIMIRGSHIVLKGAGAGLGGTEIFTDKRGNHPYRFEFKPLSTPNTKITNTAAKRILKGDFEIEVESTNGLSVGQTVELYHQGGENLDANMPGLTYNSIWNVANNNRGVRTLEKHVITKIEGNKVTFKNPVQYTITAEFTGAQLNRYETIEEVGVEDILFTSDWLNYPEDYKHHANDIVDYGWRALKLTNVKNGWVRNCEFKDWNEMLQISTCIGVTVKDIVCSGKKGHSSYYAIYSYGVLFDNCDDIVDQGLSRDNVKGQGHGPGMRWSTTSTVFTNCQMQFDQSIDCHGFHPYGNLLENVYGGCFRANGGAENSYPNSGPYLTFWNFVHDSRYNSVTFNFWDPVNRRTHTYGYPNFIGFTAPDPNENVTLQNTGLNELQGEKAYPLSLFDAQLQLRLYGAYMSASSSKPEYLAKYANDGKSDTRWESESTGAGQWLMLDLGSVEGVSSVVLKEVSNRIGNWELEYWNGTTWVNLVTGNEIGSEKVISFAMVNTRKIRFNILSMISGQESASASLSTFQIATTLSNDNIENLNKSIRIYPNPNRGVFKINLPLTSANTKIDIYDVSGQLIFSRYNILSSRKIEVDISDKSSGIYFLKLNLEKPMFFKLVKE</sequence>
<dbReference type="Gene3D" id="2.160.20.10">
    <property type="entry name" value="Single-stranded right-handed beta-helix, Pectin lyase-like"/>
    <property type="match status" value="1"/>
</dbReference>
<keyword evidence="5" id="KW-1185">Reference proteome</keyword>
<reference evidence="4" key="2">
    <citation type="submission" date="2020-09" db="EMBL/GenBank/DDBJ databases">
        <authorList>
            <person name="Wu Z."/>
        </authorList>
    </citation>
    <scope>NUCLEOTIDE SEQUENCE</scope>
    <source>
        <strain evidence="4">SC17</strain>
    </source>
</reference>
<dbReference type="Gene3D" id="2.60.120.260">
    <property type="entry name" value="Galactose-binding domain-like"/>
    <property type="match status" value="1"/>
</dbReference>
<feature type="signal peptide" evidence="2">
    <location>
        <begin position="1"/>
        <end position="31"/>
    </location>
</feature>
<dbReference type="Pfam" id="PF18962">
    <property type="entry name" value="Por_Secre_tail"/>
    <property type="match status" value="1"/>
</dbReference>